<feature type="transmembrane region" description="Helical" evidence="12">
    <location>
        <begin position="431"/>
        <end position="452"/>
    </location>
</feature>
<comment type="caution">
    <text evidence="16">The sequence shown here is derived from an EMBL/GenBank/DDBJ whole genome shotgun (WGS) entry which is preliminary data.</text>
</comment>
<organism evidence="16 17">
    <name type="scientific">Coprobacillus cateniformis</name>
    <dbReference type="NCBI Taxonomy" id="100884"/>
    <lineage>
        <taxon>Bacteria</taxon>
        <taxon>Bacillati</taxon>
        <taxon>Bacillota</taxon>
        <taxon>Erysipelotrichia</taxon>
        <taxon>Erysipelotrichales</taxon>
        <taxon>Coprobacillaceae</taxon>
        <taxon>Coprobacillus</taxon>
    </lineage>
</organism>
<gene>
    <name evidence="16" type="ORF">HMPREF9488_02953</name>
</gene>
<feature type="transmembrane region" description="Helical" evidence="12">
    <location>
        <begin position="148"/>
        <end position="167"/>
    </location>
</feature>
<evidence type="ECO:0000259" key="13">
    <source>
        <dbReference type="PROSITE" id="PS51093"/>
    </source>
</evidence>
<evidence type="ECO:0000256" key="12">
    <source>
        <dbReference type="SAM" id="Phobius"/>
    </source>
</evidence>
<sequence length="604" mass="65550">MGRNWTRHMTNKELAKQIVSFLGGCDNITTALHCVTRLRFNLKNNELADMKAIEDLEGVIGTQIKNNQYQIIIGPMVADVFIEIEPLLGGLNDNEVKTTKTFDIQKILDIVTGIFSPILPALVAGGMLKGIIAMIDGFGWVATDSGTFVILNLISDIPFYFLPFLLAISSARKLKVNEYLGICVAGALMYPTFVAAVDAGSSPFTFLGFVIPVFKYADSVFPVILGVGLLAMVYRFIDKFIPNVLKMVIVPMVSLLVTIPLTYLILAPIGAYGGIYLADGIVWMFDTFGVLAGFLLGFFMPLIVTCGMHQSTSPIQITNITTLGYDYLLPISFCHNMAESGASLGAALHMKDSKMRAAALTTSFSAFLGISEPALFTVNIVNKTPLIAAMVANGIGGALTTLLGAKCFAFVMPGITSLPVYANPDGTIANLLLMCVCIVSTFMIAAVLSYILGMSKAKTTDLVIEMPVKGKMISLDQVADETFANEKMGKGYAIIPNDQYIYAPCDGTIVVLAQTKHALGIQTKQGEELLIHIGVDTVELNGQYFESYVKQGDKVKKGDRLMKVDFKSIAKANYDITTLIICTNSQNYQSISIDKEKETMIIKK</sequence>
<dbReference type="SUPFAM" id="SSF51261">
    <property type="entry name" value="Duplicated hybrid motif"/>
    <property type="match status" value="1"/>
</dbReference>
<feature type="transmembrane region" description="Helical" evidence="12">
    <location>
        <begin position="281"/>
        <end position="304"/>
    </location>
</feature>
<keyword evidence="5" id="KW-0808">Transferase</keyword>
<evidence type="ECO:0000256" key="7">
    <source>
        <dbReference type="ARBA" id="ARBA00022692"/>
    </source>
</evidence>
<keyword evidence="10 12" id="KW-0472">Membrane</keyword>
<evidence type="ECO:0000256" key="8">
    <source>
        <dbReference type="ARBA" id="ARBA00022777"/>
    </source>
</evidence>
<dbReference type="PROSITE" id="PS51098">
    <property type="entry name" value="PTS_EIIB_TYPE_1"/>
    <property type="match status" value="1"/>
</dbReference>
<feature type="active site" description="Phosphocysteine intermediate; for EIIB activity" evidence="11">
    <location>
        <position position="34"/>
    </location>
</feature>
<keyword evidence="2" id="KW-0813">Transport</keyword>
<dbReference type="FunFam" id="2.70.70.10:FF:000001">
    <property type="entry name" value="PTS system glucose-specific IIA component"/>
    <property type="match status" value="1"/>
</dbReference>
<dbReference type="InterPro" id="IPR001127">
    <property type="entry name" value="PTS_EIIA_1_perm"/>
</dbReference>
<dbReference type="GO" id="GO:0016301">
    <property type="term" value="F:kinase activity"/>
    <property type="evidence" value="ECO:0007669"/>
    <property type="project" value="UniProtKB-KW"/>
</dbReference>
<feature type="transmembrane region" description="Helical" evidence="12">
    <location>
        <begin position="249"/>
        <end position="275"/>
    </location>
</feature>
<feature type="transmembrane region" description="Helical" evidence="12">
    <location>
        <begin position="179"/>
        <end position="199"/>
    </location>
</feature>
<dbReference type="InterPro" id="IPR050558">
    <property type="entry name" value="PTS_Sugar-Specific_Components"/>
</dbReference>
<dbReference type="PROSITE" id="PS51093">
    <property type="entry name" value="PTS_EIIA_TYPE_1"/>
    <property type="match status" value="1"/>
</dbReference>
<dbReference type="Proteomes" id="UP000003157">
    <property type="component" value="Unassembled WGS sequence"/>
</dbReference>
<evidence type="ECO:0000256" key="4">
    <source>
        <dbReference type="ARBA" id="ARBA00022597"/>
    </source>
</evidence>
<feature type="domain" description="PTS EIIA type-1" evidence="13">
    <location>
        <begin position="480"/>
        <end position="584"/>
    </location>
</feature>
<dbReference type="GO" id="GO:0009401">
    <property type="term" value="P:phosphoenolpyruvate-dependent sugar phosphotransferase system"/>
    <property type="evidence" value="ECO:0007669"/>
    <property type="project" value="UniProtKB-KW"/>
</dbReference>
<feature type="transmembrane region" description="Helical" evidence="12">
    <location>
        <begin position="386"/>
        <end position="411"/>
    </location>
</feature>
<dbReference type="AlphaFoldDB" id="E7GDW0"/>
<feature type="transmembrane region" description="Helical" evidence="12">
    <location>
        <begin position="219"/>
        <end position="237"/>
    </location>
</feature>
<dbReference type="EMBL" id="ADKX01000043">
    <property type="protein sequence ID" value="EFW03763.1"/>
    <property type="molecule type" value="Genomic_DNA"/>
</dbReference>
<name>E7GDW0_9FIRM</name>
<dbReference type="HOGENOM" id="CLU_012312_2_1_9"/>
<feature type="transmembrane region" description="Helical" evidence="12">
    <location>
        <begin position="107"/>
        <end position="128"/>
    </location>
</feature>
<dbReference type="InterPro" id="IPR003352">
    <property type="entry name" value="PTS_EIIC"/>
</dbReference>
<evidence type="ECO:0000256" key="1">
    <source>
        <dbReference type="ARBA" id="ARBA00004651"/>
    </source>
</evidence>
<dbReference type="PROSITE" id="PS01035">
    <property type="entry name" value="PTS_EIIB_TYPE_1_CYS"/>
    <property type="match status" value="1"/>
</dbReference>
<dbReference type="InterPro" id="IPR001996">
    <property type="entry name" value="PTS_IIB_1"/>
</dbReference>
<dbReference type="InterPro" id="IPR013013">
    <property type="entry name" value="PTS_EIIC_1"/>
</dbReference>
<dbReference type="CDD" id="cd00212">
    <property type="entry name" value="PTS_IIB_glc"/>
    <property type="match status" value="1"/>
</dbReference>
<evidence type="ECO:0000259" key="15">
    <source>
        <dbReference type="PROSITE" id="PS51103"/>
    </source>
</evidence>
<keyword evidence="3" id="KW-1003">Cell membrane</keyword>
<dbReference type="SUPFAM" id="SSF55604">
    <property type="entry name" value="Glucose permease domain IIB"/>
    <property type="match status" value="1"/>
</dbReference>
<evidence type="ECO:0000256" key="2">
    <source>
        <dbReference type="ARBA" id="ARBA00022448"/>
    </source>
</evidence>
<proteinExistence type="predicted"/>
<evidence type="ECO:0000256" key="5">
    <source>
        <dbReference type="ARBA" id="ARBA00022679"/>
    </source>
</evidence>
<dbReference type="Pfam" id="PF02378">
    <property type="entry name" value="PTS_EIIC"/>
    <property type="match status" value="1"/>
</dbReference>
<dbReference type="InterPro" id="IPR018113">
    <property type="entry name" value="PTrfase_EIIB_Cys"/>
</dbReference>
<protein>
    <submittedName>
        <fullName evidence="16">PTS system IIA component protein</fullName>
    </submittedName>
</protein>
<dbReference type="Pfam" id="PF00367">
    <property type="entry name" value="PTS_EIIB"/>
    <property type="match status" value="1"/>
</dbReference>
<dbReference type="Pfam" id="PF00358">
    <property type="entry name" value="PTS_EIIA_1"/>
    <property type="match status" value="1"/>
</dbReference>
<evidence type="ECO:0000256" key="9">
    <source>
        <dbReference type="ARBA" id="ARBA00022989"/>
    </source>
</evidence>
<evidence type="ECO:0000313" key="17">
    <source>
        <dbReference type="Proteomes" id="UP000003157"/>
    </source>
</evidence>
<dbReference type="PROSITE" id="PS00371">
    <property type="entry name" value="PTS_EIIA_TYPE_1_HIS"/>
    <property type="match status" value="1"/>
</dbReference>
<keyword evidence="4" id="KW-0762">Sugar transport</keyword>
<keyword evidence="7 12" id="KW-0812">Transmembrane</keyword>
<comment type="subcellular location">
    <subcellularLocation>
        <location evidence="1">Cell membrane</location>
        <topology evidence="1">Multi-pass membrane protein</topology>
    </subcellularLocation>
</comment>
<dbReference type="Gene3D" id="3.30.1360.60">
    <property type="entry name" value="Glucose permease domain IIB"/>
    <property type="match status" value="1"/>
</dbReference>
<dbReference type="NCBIfam" id="TIGR00830">
    <property type="entry name" value="PTBA"/>
    <property type="match status" value="1"/>
</dbReference>
<dbReference type="InterPro" id="IPR036878">
    <property type="entry name" value="Glu_permease_IIB"/>
</dbReference>
<dbReference type="GO" id="GO:0090589">
    <property type="term" value="F:protein-phosphocysteine-trehalose phosphotransferase system transporter activity"/>
    <property type="evidence" value="ECO:0007669"/>
    <property type="project" value="TreeGrafter"/>
</dbReference>
<dbReference type="InterPro" id="IPR011055">
    <property type="entry name" value="Dup_hybrid_motif"/>
</dbReference>
<evidence type="ECO:0000256" key="3">
    <source>
        <dbReference type="ARBA" id="ARBA00022475"/>
    </source>
</evidence>
<dbReference type="eggNOG" id="COG2190">
    <property type="taxonomic scope" value="Bacteria"/>
</dbReference>
<dbReference type="PANTHER" id="PTHR30175:SF1">
    <property type="entry name" value="PTS SYSTEM ARBUTIN-, CELLOBIOSE-, AND SALICIN-SPECIFIC EIIBC COMPONENT-RELATED"/>
    <property type="match status" value="1"/>
</dbReference>
<dbReference type="PANTHER" id="PTHR30175">
    <property type="entry name" value="PHOSPHOTRANSFERASE SYSTEM TRANSPORT PROTEIN"/>
    <property type="match status" value="1"/>
</dbReference>
<keyword evidence="6" id="KW-0598">Phosphotransferase system</keyword>
<evidence type="ECO:0000256" key="6">
    <source>
        <dbReference type="ARBA" id="ARBA00022683"/>
    </source>
</evidence>
<dbReference type="PROSITE" id="PS51103">
    <property type="entry name" value="PTS_EIIC_TYPE_1"/>
    <property type="match status" value="1"/>
</dbReference>
<evidence type="ECO:0000313" key="16">
    <source>
        <dbReference type="EMBL" id="EFW03763.1"/>
    </source>
</evidence>
<dbReference type="Gene3D" id="2.70.70.10">
    <property type="entry name" value="Glucose Permease (Domain IIA)"/>
    <property type="match status" value="1"/>
</dbReference>
<evidence type="ECO:0000256" key="11">
    <source>
        <dbReference type="PROSITE-ProRule" id="PRU00421"/>
    </source>
</evidence>
<dbReference type="eggNOG" id="COG1263">
    <property type="taxonomic scope" value="Bacteria"/>
</dbReference>
<evidence type="ECO:0000256" key="10">
    <source>
        <dbReference type="ARBA" id="ARBA00023136"/>
    </source>
</evidence>
<dbReference type="STRING" id="100884.GCA_000269565_02593"/>
<reference evidence="16 17" key="1">
    <citation type="submission" date="2010-12" db="EMBL/GenBank/DDBJ databases">
        <title>The Genome Sequence of Coprobacillus sp. strain 29_1.</title>
        <authorList>
            <consortium name="The Broad Institute Genome Sequencing Platform"/>
            <person name="Earl A."/>
            <person name="Ward D."/>
            <person name="Feldgarden M."/>
            <person name="Gevers D."/>
            <person name="Daigneault M."/>
            <person name="Sibley C.D."/>
            <person name="White A."/>
            <person name="Strauss J."/>
            <person name="Allen-Vercoe E."/>
            <person name="Young S.K."/>
            <person name="Zeng Q."/>
            <person name="Gargeya S."/>
            <person name="Fitzgerald M."/>
            <person name="Haas B."/>
            <person name="Abouelleil A."/>
            <person name="Alvarado L."/>
            <person name="Arachchi H.M."/>
            <person name="Berlin A."/>
            <person name="Brown A."/>
            <person name="Chapman S.B."/>
            <person name="Chen Z."/>
            <person name="Dunbar C."/>
            <person name="Freedman E."/>
            <person name="Gearin G."/>
            <person name="Gellesch M."/>
            <person name="Goldberg J."/>
            <person name="Griggs A."/>
            <person name="Gujja S."/>
            <person name="Heilman E."/>
            <person name="Heiman D."/>
            <person name="Howarth C."/>
            <person name="Larson L."/>
            <person name="Lui A."/>
            <person name="MacDonald P.J.P."/>
            <person name="Mehta T."/>
            <person name="Montmayeur A."/>
            <person name="Murphy C."/>
            <person name="Neiman D."/>
            <person name="Pearson M."/>
            <person name="Priest M."/>
            <person name="Roberts A."/>
            <person name="Saif S."/>
            <person name="Shea T."/>
            <person name="Shenoy N."/>
            <person name="Sisk P."/>
            <person name="Stolte C."/>
            <person name="Sykes S."/>
            <person name="White J."/>
            <person name="Yandava C."/>
            <person name="Nusbaum C."/>
            <person name="Birren B."/>
        </authorList>
    </citation>
    <scope>NUCLEOTIDE SEQUENCE [LARGE SCALE GENOMIC DNA]</scope>
    <source>
        <strain evidence="16 17">29_1</strain>
    </source>
</reference>
<dbReference type="eggNOG" id="COG1264">
    <property type="taxonomic scope" value="Bacteria"/>
</dbReference>
<accession>E7GDW0</accession>
<keyword evidence="9 12" id="KW-1133">Transmembrane helix</keyword>
<feature type="domain" description="PTS EIIB type-1" evidence="14">
    <location>
        <begin position="12"/>
        <end position="94"/>
    </location>
</feature>
<dbReference type="GO" id="GO:0008982">
    <property type="term" value="F:protein-N(PI)-phosphohistidine-sugar phosphotransferase activity"/>
    <property type="evidence" value="ECO:0007669"/>
    <property type="project" value="InterPro"/>
</dbReference>
<dbReference type="GO" id="GO:0005886">
    <property type="term" value="C:plasma membrane"/>
    <property type="evidence" value="ECO:0007669"/>
    <property type="project" value="UniProtKB-SubCell"/>
</dbReference>
<feature type="domain" description="PTS EIIC type-1" evidence="15">
    <location>
        <begin position="109"/>
        <end position="464"/>
    </location>
</feature>
<evidence type="ECO:0000259" key="14">
    <source>
        <dbReference type="PROSITE" id="PS51098"/>
    </source>
</evidence>
<dbReference type="GO" id="GO:0015771">
    <property type="term" value="P:trehalose transport"/>
    <property type="evidence" value="ECO:0007669"/>
    <property type="project" value="TreeGrafter"/>
</dbReference>
<keyword evidence="17" id="KW-1185">Reference proteome</keyword>
<keyword evidence="8" id="KW-0418">Kinase</keyword>